<keyword evidence="3 5" id="KW-0479">Metal-binding</keyword>
<protein>
    <recommendedName>
        <fullName evidence="9">Cytochrome P450</fullName>
    </recommendedName>
</protein>
<evidence type="ECO:0008006" key="9">
    <source>
        <dbReference type="Google" id="ProtNLM"/>
    </source>
</evidence>
<name>A0A8H7PED2_MORIS</name>
<dbReference type="InterPro" id="IPR017972">
    <property type="entry name" value="Cyt_P450_CS"/>
</dbReference>
<evidence type="ECO:0000256" key="2">
    <source>
        <dbReference type="ARBA" id="ARBA00010617"/>
    </source>
</evidence>
<evidence type="ECO:0000313" key="7">
    <source>
        <dbReference type="EMBL" id="KAG2172382.1"/>
    </source>
</evidence>
<dbReference type="PRINTS" id="PR00385">
    <property type="entry name" value="P450"/>
</dbReference>
<evidence type="ECO:0000256" key="1">
    <source>
        <dbReference type="ARBA" id="ARBA00001971"/>
    </source>
</evidence>
<dbReference type="PANTHER" id="PTHR24305">
    <property type="entry name" value="CYTOCHROME P450"/>
    <property type="match status" value="1"/>
</dbReference>
<evidence type="ECO:0000256" key="6">
    <source>
        <dbReference type="RuleBase" id="RU000461"/>
    </source>
</evidence>
<evidence type="ECO:0000256" key="4">
    <source>
        <dbReference type="ARBA" id="ARBA00023004"/>
    </source>
</evidence>
<gene>
    <name evidence="7" type="ORF">INT43_004924</name>
</gene>
<dbReference type="OrthoDB" id="1470350at2759"/>
<dbReference type="GO" id="GO:0004497">
    <property type="term" value="F:monooxygenase activity"/>
    <property type="evidence" value="ECO:0007669"/>
    <property type="project" value="UniProtKB-KW"/>
</dbReference>
<dbReference type="Proteomes" id="UP000654370">
    <property type="component" value="Unassembled WGS sequence"/>
</dbReference>
<dbReference type="InterPro" id="IPR001128">
    <property type="entry name" value="Cyt_P450"/>
</dbReference>
<evidence type="ECO:0000256" key="5">
    <source>
        <dbReference type="PIRSR" id="PIRSR602401-1"/>
    </source>
</evidence>
<keyword evidence="6" id="KW-0503">Monooxygenase</keyword>
<dbReference type="Gene3D" id="1.10.630.10">
    <property type="entry name" value="Cytochrome P450"/>
    <property type="match status" value="1"/>
</dbReference>
<comment type="cofactor">
    <cofactor evidence="1 5">
        <name>heme</name>
        <dbReference type="ChEBI" id="CHEBI:30413"/>
    </cofactor>
</comment>
<comment type="similarity">
    <text evidence="2 6">Belongs to the cytochrome P450 family.</text>
</comment>
<dbReference type="Pfam" id="PF00067">
    <property type="entry name" value="p450"/>
    <property type="match status" value="1"/>
</dbReference>
<dbReference type="InterPro" id="IPR050121">
    <property type="entry name" value="Cytochrome_P450_monoxygenase"/>
</dbReference>
<organism evidence="7 8">
    <name type="scientific">Mortierella isabellina</name>
    <name type="common">Filamentous fungus</name>
    <name type="synonym">Umbelopsis isabellina</name>
    <dbReference type="NCBI Taxonomy" id="91625"/>
    <lineage>
        <taxon>Eukaryota</taxon>
        <taxon>Fungi</taxon>
        <taxon>Fungi incertae sedis</taxon>
        <taxon>Mucoromycota</taxon>
        <taxon>Mucoromycotina</taxon>
        <taxon>Umbelopsidomycetes</taxon>
        <taxon>Umbelopsidales</taxon>
        <taxon>Umbelopsidaceae</taxon>
        <taxon>Umbelopsis</taxon>
    </lineage>
</organism>
<dbReference type="EMBL" id="JAEPQZ010000017">
    <property type="protein sequence ID" value="KAG2172382.1"/>
    <property type="molecule type" value="Genomic_DNA"/>
</dbReference>
<dbReference type="GO" id="GO:0016705">
    <property type="term" value="F:oxidoreductase activity, acting on paired donors, with incorporation or reduction of molecular oxygen"/>
    <property type="evidence" value="ECO:0007669"/>
    <property type="project" value="InterPro"/>
</dbReference>
<dbReference type="InterPro" id="IPR036396">
    <property type="entry name" value="Cyt_P450_sf"/>
</dbReference>
<dbReference type="PROSITE" id="PS00086">
    <property type="entry name" value="CYTOCHROME_P450"/>
    <property type="match status" value="1"/>
</dbReference>
<keyword evidence="4 5" id="KW-0408">Iron</keyword>
<proteinExistence type="inferred from homology"/>
<dbReference type="GO" id="GO:0020037">
    <property type="term" value="F:heme binding"/>
    <property type="evidence" value="ECO:0007669"/>
    <property type="project" value="InterPro"/>
</dbReference>
<dbReference type="PANTHER" id="PTHR24305:SF166">
    <property type="entry name" value="CYTOCHROME P450 12A4, MITOCHONDRIAL-RELATED"/>
    <property type="match status" value="1"/>
</dbReference>
<evidence type="ECO:0000256" key="3">
    <source>
        <dbReference type="ARBA" id="ARBA00022723"/>
    </source>
</evidence>
<comment type="caution">
    <text evidence="7">The sequence shown here is derived from an EMBL/GenBank/DDBJ whole genome shotgun (WGS) entry which is preliminary data.</text>
</comment>
<dbReference type="AlphaFoldDB" id="A0A8H7PED2"/>
<dbReference type="PRINTS" id="PR00463">
    <property type="entry name" value="EP450I"/>
</dbReference>
<sequence length="511" mass="58415">MVDRLPEGFIRTFLEENVKYSPAVIAVATGYFVASRLYRVYLGPTSVIPGNFIDNFFNLPLIYYNLPLGKRYKNFIDLHQKYGPVVRVSSQAISVADKHMIKQILHDDDLPKGRNYKAFQFEGHQTLFSTIDKDFHKTRRRVVSPAFSVKYLSALEMYMSAEVDVLNDHIRSAIKSAKQLGTEPAEVDMWQLLQRTALDVIGTTAFDQSFEMVKGGQHPLPKAISDDLSMSALRASTAGLPIISNIIDLYLKYQKSKQFDISKFMIKIIEERLKSGKRKNDILQILIDTQKAELKNDRLDNQDIVQENILFLIAGSETTSNTIGFAITHLIEYPEVLRLLREELDDLYPRDVKADMKHEDLKNLPYLNAVLNETMRLKPVAMGGLVRETPSNYLLGGKYHIPKNMLLSCAIYSCQVNPEYWPEPMAFKPERWLEDSDIPADKDAFFPFSVGSRNCIGKNFAWMEMRLILASFVYNFDIAPVPESIEGLNDLRQFVTYTIASNSYKVKVSER</sequence>
<dbReference type="InterPro" id="IPR002401">
    <property type="entry name" value="Cyt_P450_E_grp-I"/>
</dbReference>
<keyword evidence="5 6" id="KW-0349">Heme</keyword>
<feature type="binding site" description="axial binding residue" evidence="5">
    <location>
        <position position="455"/>
    </location>
    <ligand>
        <name>heme</name>
        <dbReference type="ChEBI" id="CHEBI:30413"/>
    </ligand>
    <ligandPart>
        <name>Fe</name>
        <dbReference type="ChEBI" id="CHEBI:18248"/>
    </ligandPart>
</feature>
<reference evidence="7" key="1">
    <citation type="submission" date="2020-12" db="EMBL/GenBank/DDBJ databases">
        <title>Metabolic potential, ecology and presence of endohyphal bacteria is reflected in genomic diversity of Mucoromycotina.</title>
        <authorList>
            <person name="Muszewska A."/>
            <person name="Okrasinska A."/>
            <person name="Steczkiewicz K."/>
            <person name="Drgas O."/>
            <person name="Orlowska M."/>
            <person name="Perlinska-Lenart U."/>
            <person name="Aleksandrzak-Piekarczyk T."/>
            <person name="Szatraj K."/>
            <person name="Zielenkiewicz U."/>
            <person name="Pilsyk S."/>
            <person name="Malc E."/>
            <person name="Mieczkowski P."/>
            <person name="Kruszewska J.S."/>
            <person name="Biernat P."/>
            <person name="Pawlowska J."/>
        </authorList>
    </citation>
    <scope>NUCLEOTIDE SEQUENCE</scope>
    <source>
        <strain evidence="7">WA0000067209</strain>
    </source>
</reference>
<keyword evidence="8" id="KW-1185">Reference proteome</keyword>
<dbReference type="SUPFAM" id="SSF48264">
    <property type="entry name" value="Cytochrome P450"/>
    <property type="match status" value="1"/>
</dbReference>
<accession>A0A8H7PED2</accession>
<keyword evidence="6" id="KW-0560">Oxidoreductase</keyword>
<evidence type="ECO:0000313" key="8">
    <source>
        <dbReference type="Proteomes" id="UP000654370"/>
    </source>
</evidence>
<dbReference type="GO" id="GO:0005506">
    <property type="term" value="F:iron ion binding"/>
    <property type="evidence" value="ECO:0007669"/>
    <property type="project" value="InterPro"/>
</dbReference>